<organism evidence="3 4">
    <name type="scientific">Devosia pacifica</name>
    <dbReference type="NCBI Taxonomy" id="1335967"/>
    <lineage>
        <taxon>Bacteria</taxon>
        <taxon>Pseudomonadati</taxon>
        <taxon>Pseudomonadota</taxon>
        <taxon>Alphaproteobacteria</taxon>
        <taxon>Hyphomicrobiales</taxon>
        <taxon>Devosiaceae</taxon>
        <taxon>Devosia</taxon>
    </lineage>
</organism>
<dbReference type="EMBL" id="BMZE01000001">
    <property type="protein sequence ID" value="GHA15919.1"/>
    <property type="molecule type" value="Genomic_DNA"/>
</dbReference>
<dbReference type="Pfam" id="PF04102">
    <property type="entry name" value="SlyX"/>
    <property type="match status" value="1"/>
</dbReference>
<name>A0A918RYF3_9HYPH</name>
<keyword evidence="2" id="KW-0175">Coiled coil</keyword>
<dbReference type="RefSeq" id="WP_189423712.1">
    <property type="nucleotide sequence ID" value="NZ_BMZE01000001.1"/>
</dbReference>
<evidence type="ECO:0000313" key="3">
    <source>
        <dbReference type="EMBL" id="GHA15919.1"/>
    </source>
</evidence>
<comment type="caution">
    <text evidence="3">The sequence shown here is derived from an EMBL/GenBank/DDBJ whole genome shotgun (WGS) entry which is preliminary data.</text>
</comment>
<dbReference type="PANTHER" id="PTHR36508:SF1">
    <property type="entry name" value="PROTEIN SLYX"/>
    <property type="match status" value="1"/>
</dbReference>
<dbReference type="InterPro" id="IPR007236">
    <property type="entry name" value="SlyX"/>
</dbReference>
<evidence type="ECO:0000256" key="1">
    <source>
        <dbReference type="HAMAP-Rule" id="MF_00715"/>
    </source>
</evidence>
<dbReference type="HAMAP" id="MF_00715">
    <property type="entry name" value="SlyX"/>
    <property type="match status" value="1"/>
</dbReference>
<reference evidence="3" key="2">
    <citation type="submission" date="2020-09" db="EMBL/GenBank/DDBJ databases">
        <authorList>
            <person name="Sun Q."/>
            <person name="Kim S."/>
        </authorList>
    </citation>
    <scope>NUCLEOTIDE SEQUENCE</scope>
    <source>
        <strain evidence="3">KCTC 32437</strain>
    </source>
</reference>
<keyword evidence="4" id="KW-1185">Reference proteome</keyword>
<dbReference type="Proteomes" id="UP000646579">
    <property type="component" value="Unassembled WGS sequence"/>
</dbReference>
<dbReference type="PANTHER" id="PTHR36508">
    <property type="entry name" value="PROTEIN SLYX"/>
    <property type="match status" value="1"/>
</dbReference>
<gene>
    <name evidence="1 3" type="primary">slyX</name>
    <name evidence="3" type="ORF">GCM10007989_08530</name>
</gene>
<evidence type="ECO:0000256" key="2">
    <source>
        <dbReference type="SAM" id="Coils"/>
    </source>
</evidence>
<dbReference type="AlphaFoldDB" id="A0A918RYF3"/>
<accession>A0A918RYF3</accession>
<reference evidence="3" key="1">
    <citation type="journal article" date="2014" name="Int. J. Syst. Evol. Microbiol.">
        <title>Complete genome sequence of Corynebacterium casei LMG S-19264T (=DSM 44701T), isolated from a smear-ripened cheese.</title>
        <authorList>
            <consortium name="US DOE Joint Genome Institute (JGI-PGF)"/>
            <person name="Walter F."/>
            <person name="Albersmeier A."/>
            <person name="Kalinowski J."/>
            <person name="Ruckert C."/>
        </authorList>
    </citation>
    <scope>NUCLEOTIDE SEQUENCE</scope>
    <source>
        <strain evidence="3">KCTC 32437</strain>
    </source>
</reference>
<evidence type="ECO:0000313" key="4">
    <source>
        <dbReference type="Proteomes" id="UP000646579"/>
    </source>
</evidence>
<proteinExistence type="inferred from homology"/>
<sequence length="71" mass="8051">MSGDIEARLEGLEVRVAYQEQTIDDLNKALSEQWRTIDALKRKLSQLEEEVAEAEISARAEGAVERPPPHY</sequence>
<dbReference type="Gene3D" id="1.20.5.300">
    <property type="match status" value="1"/>
</dbReference>
<feature type="coiled-coil region" evidence="2">
    <location>
        <begin position="9"/>
        <end position="57"/>
    </location>
</feature>
<comment type="similarity">
    <text evidence="1">Belongs to the SlyX family.</text>
</comment>
<protein>
    <recommendedName>
        <fullName evidence="1">Protein SlyX homolog</fullName>
    </recommendedName>
</protein>